<dbReference type="EMBL" id="RRYP01005609">
    <property type="protein sequence ID" value="TNV81885.1"/>
    <property type="molecule type" value="Genomic_DNA"/>
</dbReference>
<gene>
    <name evidence="1" type="ORF">FGO68_gene8195</name>
</gene>
<reference evidence="1" key="1">
    <citation type="submission" date="2019-06" db="EMBL/GenBank/DDBJ databases">
        <authorList>
            <person name="Zheng W."/>
        </authorList>
    </citation>
    <scope>NUCLEOTIDE SEQUENCE</scope>
    <source>
        <strain evidence="1">QDHG01</strain>
    </source>
</reference>
<protein>
    <submittedName>
        <fullName evidence="1">Uncharacterized protein</fullName>
    </submittedName>
</protein>
<keyword evidence="2" id="KW-1185">Reference proteome</keyword>
<organism evidence="1 2">
    <name type="scientific">Halteria grandinella</name>
    <dbReference type="NCBI Taxonomy" id="5974"/>
    <lineage>
        <taxon>Eukaryota</taxon>
        <taxon>Sar</taxon>
        <taxon>Alveolata</taxon>
        <taxon>Ciliophora</taxon>
        <taxon>Intramacronucleata</taxon>
        <taxon>Spirotrichea</taxon>
        <taxon>Stichotrichia</taxon>
        <taxon>Sporadotrichida</taxon>
        <taxon>Halteriidae</taxon>
        <taxon>Halteria</taxon>
    </lineage>
</organism>
<dbReference type="Proteomes" id="UP000785679">
    <property type="component" value="Unassembled WGS sequence"/>
</dbReference>
<accession>A0A8J8NX01</accession>
<evidence type="ECO:0000313" key="2">
    <source>
        <dbReference type="Proteomes" id="UP000785679"/>
    </source>
</evidence>
<name>A0A8J8NX01_HALGN</name>
<comment type="caution">
    <text evidence="1">The sequence shown here is derived from an EMBL/GenBank/DDBJ whole genome shotgun (WGS) entry which is preliminary data.</text>
</comment>
<dbReference type="AlphaFoldDB" id="A0A8J8NX01"/>
<proteinExistence type="predicted"/>
<evidence type="ECO:0000313" key="1">
    <source>
        <dbReference type="EMBL" id="TNV81885.1"/>
    </source>
</evidence>
<sequence>MNSIAFLECQIKSIDLLKLNVALPINLTVKCLQNVKQLILVNQSNGSLNLQFEDLSIPYPDTNFSMQFYSFSNYLTREAYSQWPQLFNIQRCDIIAVFNSAHIDNEEQMLTQNYPKSKLELTYLKFDDSSTYFRQYEQHDQPKISKVILHYYYGDLNFKGQIQTSKLYIQQKTQQNKELKIATLSKFKSAEEIELHYDNNMDVYQSASKCECSKSIRLFNDSQYDNDRIIMKIMNGFCKFENVQEFGYYKKNITHQSPSELIELNQKLSQFKNIELLTLPMPTDENFAQSLFFLLRSLKKLVQLRLQENLYQRSSQDIVQEVSQFAIDNLQELRKLEFELQKPIEIQENIMKNRAQPLTITVWINHQTICIIDNRFGLRKSPIELYHKIS</sequence>